<dbReference type="Proteomes" id="UP000323917">
    <property type="component" value="Chromosome"/>
</dbReference>
<dbReference type="EMBL" id="CP042913">
    <property type="protein sequence ID" value="QEG32915.1"/>
    <property type="molecule type" value="Genomic_DNA"/>
</dbReference>
<dbReference type="RefSeq" id="WP_148071732.1">
    <property type="nucleotide sequence ID" value="NZ_CP042913.1"/>
</dbReference>
<evidence type="ECO:0000313" key="2">
    <source>
        <dbReference type="Proteomes" id="UP000323917"/>
    </source>
</evidence>
<proteinExistence type="predicted"/>
<evidence type="ECO:0000313" key="1">
    <source>
        <dbReference type="EMBL" id="QEG32915.1"/>
    </source>
</evidence>
<keyword evidence="2" id="KW-1185">Reference proteome</keyword>
<dbReference type="OrthoDB" id="297308at2"/>
<accession>A0A5B9Q5V8</accession>
<sequence>MNESLLKSPIGREPTFLLIAVICCAISSTSAAIRFNEIYYSPEVPEDGRQFIELQSTTGGIESLANLSILEIDGDLVPSLMDNPGTILSVIDLSSLSTGSNGLFMWRDSASIVLDNSKAPGVQGPGATTVLGLDLFPGRVDLGYEGDENGGTKIYENDVSNFLLVSNFSGTLGMDLDPGNDGIFDSTPWTSVIDALSVKEPADPGFQYAESVGGVNAVLPFGADVFSWDPVENMWSFFDSGSGEDDSGYVGPFFANDGQGFYGNNDAAFQDGRTIHVTASSEFLFATPGAENISGVGGLYRGDTDQDGDVDAADIDFLYSNLGVVGPRFDVALNFGAASQIDVDALVQGDTGVRSEDLFFTDYGDADLDGDVDGHDFFAWQRGHGTNSGWALGDFNGDMIINQIDLATWQNKYGFVRPLSAVTAVPEPTTTMLIAIGLVLISSALNRKPA</sequence>
<organism evidence="1 2">
    <name type="scientific">Bythopirellula goksoeyrii</name>
    <dbReference type="NCBI Taxonomy" id="1400387"/>
    <lineage>
        <taxon>Bacteria</taxon>
        <taxon>Pseudomonadati</taxon>
        <taxon>Planctomycetota</taxon>
        <taxon>Planctomycetia</taxon>
        <taxon>Pirellulales</taxon>
        <taxon>Lacipirellulaceae</taxon>
        <taxon>Bythopirellula</taxon>
    </lineage>
</organism>
<reference evidence="1 2" key="1">
    <citation type="submission" date="2019-08" db="EMBL/GenBank/DDBJ databases">
        <title>Deep-cultivation of Planctomycetes and their phenomic and genomic characterization uncovers novel biology.</title>
        <authorList>
            <person name="Wiegand S."/>
            <person name="Jogler M."/>
            <person name="Boedeker C."/>
            <person name="Pinto D."/>
            <person name="Vollmers J."/>
            <person name="Rivas-Marin E."/>
            <person name="Kohn T."/>
            <person name="Peeters S.H."/>
            <person name="Heuer A."/>
            <person name="Rast P."/>
            <person name="Oberbeckmann S."/>
            <person name="Bunk B."/>
            <person name="Jeske O."/>
            <person name="Meyerdierks A."/>
            <person name="Storesund J.E."/>
            <person name="Kallscheuer N."/>
            <person name="Luecker S."/>
            <person name="Lage O.M."/>
            <person name="Pohl T."/>
            <person name="Merkel B.J."/>
            <person name="Hornburger P."/>
            <person name="Mueller R.-W."/>
            <person name="Bruemmer F."/>
            <person name="Labrenz M."/>
            <person name="Spormann A.M."/>
            <person name="Op den Camp H."/>
            <person name="Overmann J."/>
            <person name="Amann R."/>
            <person name="Jetten M.S.M."/>
            <person name="Mascher T."/>
            <person name="Medema M.H."/>
            <person name="Devos D.P."/>
            <person name="Kaster A.-K."/>
            <person name="Ovreas L."/>
            <person name="Rohde M."/>
            <person name="Galperin M.Y."/>
            <person name="Jogler C."/>
        </authorList>
    </citation>
    <scope>NUCLEOTIDE SEQUENCE [LARGE SCALE GENOMIC DNA]</scope>
    <source>
        <strain evidence="1 2">Pr1d</strain>
    </source>
</reference>
<protein>
    <submittedName>
        <fullName evidence="1">Uncharacterized protein</fullName>
    </submittedName>
</protein>
<dbReference type="KEGG" id="bgok:Pr1d_01760"/>
<name>A0A5B9Q5V8_9BACT</name>
<dbReference type="AlphaFoldDB" id="A0A5B9Q5V8"/>
<dbReference type="InterPro" id="IPR018247">
    <property type="entry name" value="EF_Hand_1_Ca_BS"/>
</dbReference>
<gene>
    <name evidence="1" type="ORF">Pr1d_01760</name>
</gene>
<dbReference type="PROSITE" id="PS00018">
    <property type="entry name" value="EF_HAND_1"/>
    <property type="match status" value="1"/>
</dbReference>